<gene>
    <name evidence="10" type="ORF">A2744_01820</name>
</gene>
<keyword evidence="2" id="KW-0902">Two-component regulatory system</keyword>
<keyword evidence="4 7" id="KW-0238">DNA-binding</keyword>
<dbReference type="PANTHER" id="PTHR48111">
    <property type="entry name" value="REGULATOR OF RPOS"/>
    <property type="match status" value="1"/>
</dbReference>
<keyword evidence="3" id="KW-0805">Transcription regulation</keyword>
<accession>A0A1G1Y2C4</accession>
<dbReference type="SUPFAM" id="SSF52172">
    <property type="entry name" value="CheY-like"/>
    <property type="match status" value="1"/>
</dbReference>
<dbReference type="GO" id="GO:0000976">
    <property type="term" value="F:transcription cis-regulatory region binding"/>
    <property type="evidence" value="ECO:0007669"/>
    <property type="project" value="TreeGrafter"/>
</dbReference>
<dbReference type="PROSITE" id="PS50110">
    <property type="entry name" value="RESPONSE_REGULATORY"/>
    <property type="match status" value="1"/>
</dbReference>
<dbReference type="Proteomes" id="UP000178240">
    <property type="component" value="Unassembled WGS sequence"/>
</dbReference>
<feature type="domain" description="OmpR/PhoB-type" evidence="9">
    <location>
        <begin position="126"/>
        <end position="223"/>
    </location>
</feature>
<sequence length="223" mass="25503">MRILIIEDEIKLAAAIKLGLEKVGYAVDYVADSQSGLQRLKMSAEDYDVLILDLVMPHLDGFDVCRSLRQLGIYLPILVLTARNFEEDKVAALDAGADDYVVKPFSFQELLARLRALLRRPHQVIGDKLTIRNIELNPQTRIVSHDGGKVYLTNKEFMLLEYLMRHPNQVMTREQIIEHLWGDDFDSFSNIVDVHVKNLRKKLKDKNGSLIQTVQSVGYRITP</sequence>
<dbReference type="Gene3D" id="3.40.50.2300">
    <property type="match status" value="1"/>
</dbReference>
<dbReference type="PROSITE" id="PS51755">
    <property type="entry name" value="OMPR_PHOB"/>
    <property type="match status" value="1"/>
</dbReference>
<name>A0A1G1Y2C4_9BACT</name>
<feature type="DNA-binding region" description="OmpR/PhoB-type" evidence="7">
    <location>
        <begin position="126"/>
        <end position="223"/>
    </location>
</feature>
<feature type="modified residue" description="4-aspartylphosphate" evidence="6">
    <location>
        <position position="53"/>
    </location>
</feature>
<dbReference type="Gene3D" id="1.10.10.10">
    <property type="entry name" value="Winged helix-like DNA-binding domain superfamily/Winged helix DNA-binding domain"/>
    <property type="match status" value="1"/>
</dbReference>
<reference evidence="10 11" key="1">
    <citation type="journal article" date="2016" name="Nat. Commun.">
        <title>Thousands of microbial genomes shed light on interconnected biogeochemical processes in an aquifer system.</title>
        <authorList>
            <person name="Anantharaman K."/>
            <person name="Brown C.T."/>
            <person name="Hug L.A."/>
            <person name="Sharon I."/>
            <person name="Castelle C.J."/>
            <person name="Probst A.J."/>
            <person name="Thomas B.C."/>
            <person name="Singh A."/>
            <person name="Wilkins M.J."/>
            <person name="Karaoz U."/>
            <person name="Brodie E.L."/>
            <person name="Williams K.H."/>
            <person name="Hubbard S.S."/>
            <person name="Banfield J.F."/>
        </authorList>
    </citation>
    <scope>NUCLEOTIDE SEQUENCE [LARGE SCALE GENOMIC DNA]</scope>
</reference>
<dbReference type="SMART" id="SM00448">
    <property type="entry name" value="REC"/>
    <property type="match status" value="1"/>
</dbReference>
<dbReference type="AlphaFoldDB" id="A0A1G1Y2C4"/>
<dbReference type="SMART" id="SM00862">
    <property type="entry name" value="Trans_reg_C"/>
    <property type="match status" value="1"/>
</dbReference>
<evidence type="ECO:0000256" key="6">
    <source>
        <dbReference type="PROSITE-ProRule" id="PRU00169"/>
    </source>
</evidence>
<dbReference type="GO" id="GO:0005829">
    <property type="term" value="C:cytosol"/>
    <property type="evidence" value="ECO:0007669"/>
    <property type="project" value="TreeGrafter"/>
</dbReference>
<evidence type="ECO:0000313" key="11">
    <source>
        <dbReference type="Proteomes" id="UP000178240"/>
    </source>
</evidence>
<dbReference type="Gene3D" id="6.10.250.690">
    <property type="match status" value="1"/>
</dbReference>
<evidence type="ECO:0000313" key="10">
    <source>
        <dbReference type="EMBL" id="OGY46334.1"/>
    </source>
</evidence>
<dbReference type="InterPro" id="IPR001789">
    <property type="entry name" value="Sig_transdc_resp-reg_receiver"/>
</dbReference>
<dbReference type="GO" id="GO:0000156">
    <property type="term" value="F:phosphorelay response regulator activity"/>
    <property type="evidence" value="ECO:0007669"/>
    <property type="project" value="TreeGrafter"/>
</dbReference>
<evidence type="ECO:0000256" key="7">
    <source>
        <dbReference type="PROSITE-ProRule" id="PRU01091"/>
    </source>
</evidence>
<evidence type="ECO:0000256" key="3">
    <source>
        <dbReference type="ARBA" id="ARBA00023015"/>
    </source>
</evidence>
<evidence type="ECO:0000259" key="8">
    <source>
        <dbReference type="PROSITE" id="PS50110"/>
    </source>
</evidence>
<dbReference type="InterPro" id="IPR039420">
    <property type="entry name" value="WalR-like"/>
</dbReference>
<evidence type="ECO:0000256" key="1">
    <source>
        <dbReference type="ARBA" id="ARBA00022553"/>
    </source>
</evidence>
<dbReference type="STRING" id="1797535.A2744_01820"/>
<evidence type="ECO:0000256" key="5">
    <source>
        <dbReference type="ARBA" id="ARBA00023163"/>
    </source>
</evidence>
<dbReference type="GO" id="GO:0006355">
    <property type="term" value="P:regulation of DNA-templated transcription"/>
    <property type="evidence" value="ECO:0007669"/>
    <property type="project" value="InterPro"/>
</dbReference>
<protein>
    <submittedName>
        <fullName evidence="10">DNA-binding response regulator</fullName>
    </submittedName>
</protein>
<evidence type="ECO:0000256" key="4">
    <source>
        <dbReference type="ARBA" id="ARBA00023125"/>
    </source>
</evidence>
<dbReference type="Pfam" id="PF00486">
    <property type="entry name" value="Trans_reg_C"/>
    <property type="match status" value="1"/>
</dbReference>
<dbReference type="EMBL" id="MHIE01000005">
    <property type="protein sequence ID" value="OGY46334.1"/>
    <property type="molecule type" value="Genomic_DNA"/>
</dbReference>
<dbReference type="FunFam" id="1.10.10.10:FF:000005">
    <property type="entry name" value="Two-component system response regulator"/>
    <property type="match status" value="1"/>
</dbReference>
<keyword evidence="5" id="KW-0804">Transcription</keyword>
<feature type="domain" description="Response regulatory" evidence="8">
    <location>
        <begin position="2"/>
        <end position="118"/>
    </location>
</feature>
<dbReference type="InterPro" id="IPR011006">
    <property type="entry name" value="CheY-like_superfamily"/>
</dbReference>
<keyword evidence="1 6" id="KW-0597">Phosphoprotein</keyword>
<evidence type="ECO:0000256" key="2">
    <source>
        <dbReference type="ARBA" id="ARBA00023012"/>
    </source>
</evidence>
<evidence type="ECO:0000259" key="9">
    <source>
        <dbReference type="PROSITE" id="PS51755"/>
    </source>
</evidence>
<dbReference type="CDD" id="cd00383">
    <property type="entry name" value="trans_reg_C"/>
    <property type="match status" value="1"/>
</dbReference>
<dbReference type="InterPro" id="IPR036388">
    <property type="entry name" value="WH-like_DNA-bd_sf"/>
</dbReference>
<dbReference type="PANTHER" id="PTHR48111:SF22">
    <property type="entry name" value="REGULATOR OF RPOS"/>
    <property type="match status" value="1"/>
</dbReference>
<proteinExistence type="predicted"/>
<dbReference type="Pfam" id="PF00072">
    <property type="entry name" value="Response_reg"/>
    <property type="match status" value="1"/>
</dbReference>
<comment type="caution">
    <text evidence="10">The sequence shown here is derived from an EMBL/GenBank/DDBJ whole genome shotgun (WGS) entry which is preliminary data.</text>
</comment>
<dbReference type="GO" id="GO:0032993">
    <property type="term" value="C:protein-DNA complex"/>
    <property type="evidence" value="ECO:0007669"/>
    <property type="project" value="TreeGrafter"/>
</dbReference>
<dbReference type="InterPro" id="IPR001867">
    <property type="entry name" value="OmpR/PhoB-type_DNA-bd"/>
</dbReference>
<organism evidence="10 11">
    <name type="scientific">Candidatus Buchananbacteria bacterium RIFCSPHIGHO2_01_FULL_44_11</name>
    <dbReference type="NCBI Taxonomy" id="1797535"/>
    <lineage>
        <taxon>Bacteria</taxon>
        <taxon>Candidatus Buchananiibacteriota</taxon>
    </lineage>
</organism>